<organism evidence="2 3">
    <name type="scientific">Niveomyces insectorum RCEF 264</name>
    <dbReference type="NCBI Taxonomy" id="1081102"/>
    <lineage>
        <taxon>Eukaryota</taxon>
        <taxon>Fungi</taxon>
        <taxon>Dikarya</taxon>
        <taxon>Ascomycota</taxon>
        <taxon>Pezizomycotina</taxon>
        <taxon>Sordariomycetes</taxon>
        <taxon>Hypocreomycetidae</taxon>
        <taxon>Hypocreales</taxon>
        <taxon>Cordycipitaceae</taxon>
        <taxon>Niveomyces</taxon>
    </lineage>
</organism>
<evidence type="ECO:0000313" key="2">
    <source>
        <dbReference type="EMBL" id="OAA60989.1"/>
    </source>
</evidence>
<keyword evidence="3" id="KW-1185">Reference proteome</keyword>
<protein>
    <submittedName>
        <fullName evidence="2">Uncharacterized protein</fullName>
    </submittedName>
</protein>
<reference evidence="2 3" key="1">
    <citation type="journal article" date="2016" name="Genome Biol. Evol.">
        <title>Divergent and convergent evolution of fungal pathogenicity.</title>
        <authorList>
            <person name="Shang Y."/>
            <person name="Xiao G."/>
            <person name="Zheng P."/>
            <person name="Cen K."/>
            <person name="Zhan S."/>
            <person name="Wang C."/>
        </authorList>
    </citation>
    <scope>NUCLEOTIDE SEQUENCE [LARGE SCALE GENOMIC DNA]</scope>
    <source>
        <strain evidence="2 3">RCEF 264</strain>
    </source>
</reference>
<dbReference type="EMBL" id="AZHD01000008">
    <property type="protein sequence ID" value="OAA60989.1"/>
    <property type="molecule type" value="Genomic_DNA"/>
</dbReference>
<feature type="signal peptide" evidence="1">
    <location>
        <begin position="1"/>
        <end position="22"/>
    </location>
</feature>
<name>A0A167TVC6_9HYPO</name>
<gene>
    <name evidence="2" type="ORF">SPI_05013</name>
</gene>
<proteinExistence type="predicted"/>
<dbReference type="Proteomes" id="UP000076874">
    <property type="component" value="Unassembled WGS sequence"/>
</dbReference>
<comment type="caution">
    <text evidence="2">The sequence shown here is derived from an EMBL/GenBank/DDBJ whole genome shotgun (WGS) entry which is preliminary data.</text>
</comment>
<dbReference type="AlphaFoldDB" id="A0A167TVC6"/>
<evidence type="ECO:0000313" key="3">
    <source>
        <dbReference type="Proteomes" id="UP000076874"/>
    </source>
</evidence>
<feature type="chain" id="PRO_5007892687" evidence="1">
    <location>
        <begin position="23"/>
        <end position="108"/>
    </location>
</feature>
<sequence>MHLQSVLLLGTAFLGSLAGVTSLAVPSLVSMNVDLGSAEEVNAPPKYIVHCSGDPYPPSKCFAPWGKYRHDGVYKPPTGFRKDCKKCRCRKHDSHNIFETPDLQTPSP</sequence>
<evidence type="ECO:0000256" key="1">
    <source>
        <dbReference type="SAM" id="SignalP"/>
    </source>
</evidence>
<keyword evidence="1" id="KW-0732">Signal</keyword>
<accession>A0A167TVC6</accession>